<dbReference type="GO" id="GO:0006303">
    <property type="term" value="P:double-strand break repair via nonhomologous end joining"/>
    <property type="evidence" value="ECO:0007669"/>
    <property type="project" value="InterPro"/>
</dbReference>
<keyword evidence="4" id="KW-0723">Serine/threonine-protein kinase</keyword>
<evidence type="ECO:0000256" key="7">
    <source>
        <dbReference type="ARBA" id="ARBA00022763"/>
    </source>
</evidence>
<feature type="coiled-coil region" evidence="12">
    <location>
        <begin position="335"/>
        <end position="365"/>
    </location>
</feature>
<dbReference type="SMART" id="SM00146">
    <property type="entry name" value="PI3Kc"/>
    <property type="match status" value="1"/>
</dbReference>
<keyword evidence="5" id="KW-0808">Transferase</keyword>
<keyword evidence="12" id="KW-0175">Coiled coil</keyword>
<name>A0A1B6I3W5_9HEMI</name>
<dbReference type="Pfam" id="PF08163">
    <property type="entry name" value="DNAPKcs_CC3"/>
    <property type="match status" value="1"/>
</dbReference>
<feature type="domain" description="PI3K/PI4K catalytic" evidence="13">
    <location>
        <begin position="2522"/>
        <end position="2845"/>
    </location>
</feature>
<keyword evidence="11" id="KW-0539">Nucleus</keyword>
<dbReference type="EMBL" id="GECU01026078">
    <property type="protein sequence ID" value="JAS81628.1"/>
    <property type="molecule type" value="Transcribed_RNA"/>
</dbReference>
<accession>A0A1B6I3W5</accession>
<sequence>VTHESDTALQDFSAVCLREFVSWAIKQSSDKELAASPASIKGVVRQINTYCVHASLSKRVGAAIAFNHLAPLLREHLTLVEKFWVELLYNLVRNLALSDSSDNHPACLALEQVLRVIQKNTDLFNKVSSERRVPAALQSGQLRDVLHWLLLQCGNTSVVCAKKCRHLVKALTPLVPGFSELSDLAEKENIIKVCEGGGNGTELPIQPSLSDGKRLQASLDCYLWCISNGMVPPHAIPLPPNKLVPCVEYFINILDLTAPPPVVSNREISSLTQTKCSLIVSLFDLLGLMGSSVASLPFTFWNQRFWRLVALCIFRPHEVGFDWRRREQAGVRSLADTLRELLRMLREQLRDLQDLYSQLSQLVEADCLATVERLALQWQGLASLHIGETQYVRGLGTLYRSNMLQDVRHGCSWNGNVLLNGIFSSLFDPNGTVLHPDSSVVNFTKELLTLAILLGAEVKVALSCVLDSTVAQDPGSSSQVTRGKHFLFLFKDQLVTLLLNDLSTTISQLLQEPSETATDIVLLLLDSCRYSVCKKKLNRMAESLVGCVAMYWTHLVNWAGSTVDRRVQLVGLVRAMVQTVCPSTAVGCLARHEMVTTWLYEQITDTNTRPEYKADVIELLPAVVLQRRDDIQLQKTLDSLKDKHFPFDSSEWRPGSVERDTLVTLYQALLRALVASGSVTILRTVTWAATDKEHACATSIDVALGQFMKQHPQERQREALIEVFRFSEELKNGEVRLRVVENFLIPMLLKASYGAVVEFYTEKIQSIIDIMEEKLRLYESDYKSKQQLVRRIGAIHLISPLFQRVNKAELENVNNPLVKAGKIPNNEKLLKYFCNVLLLTRRLDCRSEGLQDLFRRMQCCAYKSLMTVTCNTDQTEQFCSIILFKEGKDKIWQKFVPTDPKYTFPIVFDDYPKMRKQLVQIRSLSESQKPQALPYLISRSQSLFNSSLEEDFTRYDFSMYKVRNREEVQQILNQQTEPAALELEMDSVNDHECMATLCAVIKHLCDKFPQEGQPPRLPPWMKFLKESLIDRHQPANCRVFILRLIMNCQSYFRPHASIWVAPILEAVIDNCFNNGLNFLIHDVVCMLYDWHPVYVLTNEHKLLASDFLRRLVQHTPNERAFISKYNTEVVKCVVSMWKTFLVVPYQELIDHIVAKSGTSHTAESGILLADIFLSHQILPFNETGKARYYENLLANLKNETMSIYKNTAALIGKILRTVCEEGSYALTGTDDQFFSQVQEYIALKGAHTAGPRGARNIEQFIYILYEIQANYPAIVKSFVIQCIAQLKMPAKFRQMMVECLTTALDFDFRHEAFSLVHLQLPTFITDNSSPDVQVATLRFVKKLMVSLTPAEMSELLPAVMSQKNNKRVQFRQEVYDIVSWLYDNYKLLRDERAQALMKEAQTVLVAGLTDPDKQLRDKLYEFWTVNDHLAQNNSCSRLVDILRKLYSPSCEDMFLPIVINLLLQICEQTNEFNQNIFDNPLENCAFEKYHVSGSWRTQHAALVPMFADTLASQLSLSSLDSLDSLSNIQFQLRATQSQSSLYSSSLVVSMSGSDDEEASLYSFGGQSTSMSRSFKQGKDFGSRLLTTIDTTDGGSQIQSPKPILQRKRLLKDQYKVGREMARENTAKADRQERLLAERVKRREGEVRLTREYRKGDFPDIEIPRCSVIRALQTLARRDQLVARQLLVCLYKGLEKTQENIAGLSAALDNILKTSTRHLPILMASVLEMCLVRPEHCLTPTATITDVCKNSHQMSLGVLLIEAKLMANSGRQPPAKRARGSAHADDWVYLAEIYHSMEEKDVVQGLFEDKIAEACANSVREALQVEDERRWKFALQLYTQSLPNSKDSPAENFLYEACFKCFAHLSDWTKLNDTLKKVQLEGVLDDIWTDDWNKDHLLPWLFLSEIHCTQNTSVLSVADDFNRALSQWLADNQKSEHIRSHLGEYLSVIEIVKDDVQRSKMTCDNSLLQFLSTWQQLDSLSNNLRSHHLLSLQSIMDIHHFLSLPSTASGDWANKVNRLLDQWNKTDPTARDDLVAWETRAVYRNIFASKLEPSATVESLKMKLKRFKAETQLKIVKCALEQRNFYVTSKYTGKTKHEVSVVADRNWWELYNSRCFLLRAQLERDPTSLKVQKTLNAWEGIKRLQGRNSTTGLEASLSLALLYHTAEFYSTLLCVVQKAPAVVDQLAEDVRQRLDQHLDPTAGDIPSQLKTQVFNCLQQAVEVAQRADSLADSYFRLVRFCHKQEDPMYHAELIKSLLRAMKHGSAEARRLFPCLLELPLLLHKDLFINESSQVPEWMFLTWVSQLLASLDTEIGSVLARLLVQLATVYPKALQFPFQLSCEMYKHDYPITNLTVNSLKPLLALDTQTATTVQALACVCQPHYCLAYHLDRLIMALAQDTDSINDIYLQMKTEAYPPEGGDKIKGRAFSDLKKFTVEIEEVMTKYFKKKLTKVQCENMLKEKLEAVKLDNKSKETEIKRDKRIELASFSPWLVDGYEGEVEIPGQYTGESRPLPQQHVTIVGFKRHVQSQNSLRAPVQVTVLGNDAKDHRLLVKFGEDLRQDQRIQQLFVLMNHLLREDAAASRSGLSVDTYMVSPLNSRLGVIEWVDKTIPLRDFMVRGKELQDKNKEAFNMYRDWFIQCNVSVFFNTVKREQSITMYNRVMNHLPKFMLRDAVWQLAASPEAFVHLRTQMLTSHACLSICHWLLGIGDRHLSNTLVRLDTGRFLGIDFGHAFGTATFLISIPELLPIRLTPQIINLAAPLSETGLLKETMVHTLQVMRDNYRVLLATMSVFINEPSLDWLKNAQKQCKENVSYDEENWYPREKVAVALNKLKGSHPRTVTTQDLRSGHARRPHFNSLLKLLHDDTDTPWMRDMPEQGLTARQQVECLIAQATNQHILSKAYCGWQAWI</sequence>
<dbReference type="InterPro" id="IPR037706">
    <property type="entry name" value="DNA-PK_dom"/>
</dbReference>
<dbReference type="SUPFAM" id="SSF48371">
    <property type="entry name" value="ARM repeat"/>
    <property type="match status" value="2"/>
</dbReference>
<dbReference type="SMART" id="SM01343">
    <property type="entry name" value="FATC"/>
    <property type="match status" value="1"/>
</dbReference>
<dbReference type="Gene3D" id="1.10.1070.11">
    <property type="entry name" value="Phosphatidylinositol 3-/4-kinase, catalytic domain"/>
    <property type="match status" value="1"/>
</dbReference>
<evidence type="ECO:0000256" key="6">
    <source>
        <dbReference type="ARBA" id="ARBA00022741"/>
    </source>
</evidence>
<dbReference type="InterPro" id="IPR036940">
    <property type="entry name" value="PI3/4_kinase_cat_sf"/>
</dbReference>
<evidence type="ECO:0000256" key="3">
    <source>
        <dbReference type="ARBA" id="ARBA00012513"/>
    </source>
</evidence>
<dbReference type="InterPro" id="IPR016024">
    <property type="entry name" value="ARM-type_fold"/>
</dbReference>
<dbReference type="InterPro" id="IPR003152">
    <property type="entry name" value="FATC_dom"/>
</dbReference>
<evidence type="ECO:0000256" key="10">
    <source>
        <dbReference type="ARBA" id="ARBA00023204"/>
    </source>
</evidence>
<dbReference type="PROSITE" id="PS00915">
    <property type="entry name" value="PI3_4_KINASE_1"/>
    <property type="match status" value="1"/>
</dbReference>
<dbReference type="Pfam" id="PF19704">
    <property type="entry name" value="DNAPKcs_CC5"/>
    <property type="match status" value="1"/>
</dbReference>
<evidence type="ECO:0000256" key="2">
    <source>
        <dbReference type="ARBA" id="ARBA00011031"/>
    </source>
</evidence>
<evidence type="ECO:0000256" key="8">
    <source>
        <dbReference type="ARBA" id="ARBA00022777"/>
    </source>
</evidence>
<dbReference type="SMART" id="SM01344">
    <property type="entry name" value="NUC194"/>
    <property type="match status" value="1"/>
</dbReference>
<dbReference type="InterPro" id="IPR014009">
    <property type="entry name" value="PIK_FAT"/>
</dbReference>
<proteinExistence type="inferred from homology"/>
<evidence type="ECO:0000259" key="15">
    <source>
        <dbReference type="PROSITE" id="PS51190"/>
    </source>
</evidence>
<evidence type="ECO:0000256" key="5">
    <source>
        <dbReference type="ARBA" id="ARBA00022679"/>
    </source>
</evidence>
<evidence type="ECO:0000313" key="16">
    <source>
        <dbReference type="EMBL" id="JAS81628.1"/>
    </source>
</evidence>
<dbReference type="InterPro" id="IPR045581">
    <property type="entry name" value="DNAPKcs_CC5"/>
</dbReference>
<comment type="similarity">
    <text evidence="2">Belongs to the PI3/PI4-kinase family.</text>
</comment>
<evidence type="ECO:0000256" key="12">
    <source>
        <dbReference type="SAM" id="Coils"/>
    </source>
</evidence>
<organism evidence="16">
    <name type="scientific">Homalodisca liturata</name>
    <dbReference type="NCBI Taxonomy" id="320908"/>
    <lineage>
        <taxon>Eukaryota</taxon>
        <taxon>Metazoa</taxon>
        <taxon>Ecdysozoa</taxon>
        <taxon>Arthropoda</taxon>
        <taxon>Hexapoda</taxon>
        <taxon>Insecta</taxon>
        <taxon>Pterygota</taxon>
        <taxon>Neoptera</taxon>
        <taxon>Paraneoptera</taxon>
        <taxon>Hemiptera</taxon>
        <taxon>Auchenorrhyncha</taxon>
        <taxon>Membracoidea</taxon>
        <taxon>Cicadellidae</taxon>
        <taxon>Cicadellinae</taxon>
        <taxon>Proconiini</taxon>
        <taxon>Homalodisca</taxon>
    </lineage>
</organism>
<evidence type="ECO:0000256" key="4">
    <source>
        <dbReference type="ARBA" id="ARBA00022527"/>
    </source>
</evidence>
<dbReference type="PROSITE" id="PS51190">
    <property type="entry name" value="FATC"/>
    <property type="match status" value="1"/>
</dbReference>
<dbReference type="Gene3D" id="3.30.1010.10">
    <property type="entry name" value="Phosphatidylinositol 3-kinase Catalytic Subunit, Chain A, domain 4"/>
    <property type="match status" value="1"/>
</dbReference>
<keyword evidence="9" id="KW-0067">ATP-binding</keyword>
<feature type="domain" description="FATC" evidence="15">
    <location>
        <begin position="2877"/>
        <end position="2909"/>
    </location>
</feature>
<dbReference type="InterPro" id="IPR011009">
    <property type="entry name" value="Kinase-like_dom_sf"/>
</dbReference>
<dbReference type="EC" id="2.7.11.1" evidence="3"/>
<dbReference type="InterPro" id="IPR000403">
    <property type="entry name" value="PI3/4_kinase_cat_dom"/>
</dbReference>
<dbReference type="GO" id="GO:0004677">
    <property type="term" value="F:DNA-dependent protein kinase activity"/>
    <property type="evidence" value="ECO:0007669"/>
    <property type="project" value="InterPro"/>
</dbReference>
<dbReference type="InterPro" id="IPR046803">
    <property type="entry name" value="DNAPKcs_CC1-2"/>
</dbReference>
<dbReference type="SUPFAM" id="SSF56112">
    <property type="entry name" value="Protein kinase-like (PK-like)"/>
    <property type="match status" value="1"/>
</dbReference>
<dbReference type="PROSITE" id="PS51189">
    <property type="entry name" value="FAT"/>
    <property type="match status" value="1"/>
</dbReference>
<evidence type="ECO:0000256" key="11">
    <source>
        <dbReference type="ARBA" id="ARBA00023242"/>
    </source>
</evidence>
<dbReference type="Pfam" id="PF00454">
    <property type="entry name" value="PI3_PI4_kinase"/>
    <property type="match status" value="1"/>
</dbReference>
<dbReference type="PANTHER" id="PTHR11139:SF68">
    <property type="entry name" value="DNA-DEPENDENT PROTEIN KINASE CATALYTIC SUBUNIT"/>
    <property type="match status" value="1"/>
</dbReference>
<dbReference type="GO" id="GO:0000723">
    <property type="term" value="P:telomere maintenance"/>
    <property type="evidence" value="ECO:0007669"/>
    <property type="project" value="TreeGrafter"/>
</dbReference>
<dbReference type="PROSITE" id="PS50290">
    <property type="entry name" value="PI3_4_KINASE_3"/>
    <property type="match status" value="1"/>
</dbReference>
<feature type="non-terminal residue" evidence="16">
    <location>
        <position position="1"/>
    </location>
</feature>
<evidence type="ECO:0000256" key="9">
    <source>
        <dbReference type="ARBA" id="ARBA00022840"/>
    </source>
</evidence>
<dbReference type="InterPro" id="IPR050517">
    <property type="entry name" value="DDR_Repair_Kinase"/>
</dbReference>
<gene>
    <name evidence="16" type="ORF">g.42615</name>
</gene>
<dbReference type="PANTHER" id="PTHR11139">
    <property type="entry name" value="ATAXIA TELANGIECTASIA MUTATED ATM -RELATED"/>
    <property type="match status" value="1"/>
</dbReference>
<dbReference type="Pfam" id="PF02260">
    <property type="entry name" value="FATC"/>
    <property type="match status" value="1"/>
</dbReference>
<keyword evidence="8" id="KW-0418">Kinase</keyword>
<evidence type="ECO:0000256" key="1">
    <source>
        <dbReference type="ARBA" id="ARBA00004123"/>
    </source>
</evidence>
<dbReference type="InterPro" id="IPR018936">
    <property type="entry name" value="PI3/4_kinase_CS"/>
</dbReference>
<keyword evidence="10" id="KW-0234">DNA repair</keyword>
<dbReference type="PROSITE" id="PS00916">
    <property type="entry name" value="PI3_4_KINASE_2"/>
    <property type="match status" value="1"/>
</dbReference>
<dbReference type="InterPro" id="IPR012582">
    <property type="entry name" value="DNAPKcs_CC3"/>
</dbReference>
<comment type="subcellular location">
    <subcellularLocation>
        <location evidence="1">Nucleus</location>
    </subcellularLocation>
</comment>
<keyword evidence="7" id="KW-0227">DNA damage</keyword>
<evidence type="ECO:0000259" key="13">
    <source>
        <dbReference type="PROSITE" id="PS50290"/>
    </source>
</evidence>
<dbReference type="GO" id="GO:0005524">
    <property type="term" value="F:ATP binding"/>
    <property type="evidence" value="ECO:0007669"/>
    <property type="project" value="UniProtKB-KW"/>
</dbReference>
<dbReference type="Pfam" id="PF20502">
    <property type="entry name" value="DNAPKcs_CC1-2"/>
    <property type="match status" value="1"/>
</dbReference>
<feature type="domain" description="FAT" evidence="14">
    <location>
        <begin position="1742"/>
        <end position="2342"/>
    </location>
</feature>
<protein>
    <recommendedName>
        <fullName evidence="3">non-specific serine/threonine protein kinase</fullName>
        <ecNumber evidence="3">2.7.11.1</ecNumber>
    </recommendedName>
</protein>
<keyword evidence="6" id="KW-0547">Nucleotide-binding</keyword>
<dbReference type="GO" id="GO:0005634">
    <property type="term" value="C:nucleus"/>
    <property type="evidence" value="ECO:0007669"/>
    <property type="project" value="UniProtKB-SubCell"/>
</dbReference>
<dbReference type="CDD" id="cd05172">
    <property type="entry name" value="PIKKc_DNA-PK"/>
    <property type="match status" value="1"/>
</dbReference>
<reference evidence="16" key="1">
    <citation type="submission" date="2015-11" db="EMBL/GenBank/DDBJ databases">
        <title>De novo transcriptome assembly of four potential Pierce s Disease insect vectors from Arizona vineyards.</title>
        <authorList>
            <person name="Tassone E.E."/>
        </authorList>
    </citation>
    <scope>NUCLEOTIDE SEQUENCE</scope>
</reference>
<evidence type="ECO:0000259" key="14">
    <source>
        <dbReference type="PROSITE" id="PS51189"/>
    </source>
</evidence>